<comment type="caution">
    <text evidence="1">The sequence shown here is derived from an EMBL/GenBank/DDBJ whole genome shotgun (WGS) entry which is preliminary data.</text>
</comment>
<evidence type="ECO:0000313" key="1">
    <source>
        <dbReference type="EMBL" id="KKK95873.1"/>
    </source>
</evidence>
<sequence length="78" mass="8897">MTNLSDRLYENMRKDWPYWVVVAETYDDAIGICGVIVNTEVQAKHAMDARAAAHTEFHVEDGTTFIDAVYGPYRKEAE</sequence>
<reference evidence="1" key="1">
    <citation type="journal article" date="2015" name="Nature">
        <title>Complex archaea that bridge the gap between prokaryotes and eukaryotes.</title>
        <authorList>
            <person name="Spang A."/>
            <person name="Saw J.H."/>
            <person name="Jorgensen S.L."/>
            <person name="Zaremba-Niedzwiedzka K."/>
            <person name="Martijn J."/>
            <person name="Lind A.E."/>
            <person name="van Eijk R."/>
            <person name="Schleper C."/>
            <person name="Guy L."/>
            <person name="Ettema T.J."/>
        </authorList>
    </citation>
    <scope>NUCLEOTIDE SEQUENCE</scope>
</reference>
<protein>
    <submittedName>
        <fullName evidence="1">Uncharacterized protein</fullName>
    </submittedName>
</protein>
<organism evidence="1">
    <name type="scientific">marine sediment metagenome</name>
    <dbReference type="NCBI Taxonomy" id="412755"/>
    <lineage>
        <taxon>unclassified sequences</taxon>
        <taxon>metagenomes</taxon>
        <taxon>ecological metagenomes</taxon>
    </lineage>
</organism>
<gene>
    <name evidence="1" type="ORF">LCGC14_2668400</name>
</gene>
<dbReference type="EMBL" id="LAZR01046718">
    <property type="protein sequence ID" value="KKK95873.1"/>
    <property type="molecule type" value="Genomic_DNA"/>
</dbReference>
<proteinExistence type="predicted"/>
<accession>A0A0F8ZPX8</accession>
<dbReference type="AlphaFoldDB" id="A0A0F8ZPX8"/>
<name>A0A0F8ZPX8_9ZZZZ</name>